<accession>A0ABW3RZD6</accession>
<gene>
    <name evidence="4" type="ORF">ACFQ3W_16420</name>
</gene>
<dbReference type="EMBL" id="JBHTLM010000012">
    <property type="protein sequence ID" value="MFD1177876.1"/>
    <property type="molecule type" value="Genomic_DNA"/>
</dbReference>
<dbReference type="PANTHER" id="PTHR13799">
    <property type="entry name" value="NGG1 INTERACTING FACTOR 3"/>
    <property type="match status" value="1"/>
</dbReference>
<evidence type="ECO:0000313" key="4">
    <source>
        <dbReference type="EMBL" id="MFD1177876.1"/>
    </source>
</evidence>
<evidence type="ECO:0000313" key="5">
    <source>
        <dbReference type="Proteomes" id="UP001597262"/>
    </source>
</evidence>
<dbReference type="PANTHER" id="PTHR13799:SF14">
    <property type="entry name" value="GTP CYCLOHYDROLASE 1 TYPE 2 HOMOLOG"/>
    <property type="match status" value="1"/>
</dbReference>
<organism evidence="4 5">
    <name type="scientific">Paenibacillus puldeungensis</name>
    <dbReference type="NCBI Taxonomy" id="696536"/>
    <lineage>
        <taxon>Bacteria</taxon>
        <taxon>Bacillati</taxon>
        <taxon>Bacillota</taxon>
        <taxon>Bacilli</taxon>
        <taxon>Bacillales</taxon>
        <taxon>Paenibacillaceae</taxon>
        <taxon>Paenibacillus</taxon>
    </lineage>
</organism>
<dbReference type="Gene3D" id="3.40.1390.30">
    <property type="entry name" value="NIF3 (NGG1p interacting factor 3)-like"/>
    <property type="match status" value="2"/>
</dbReference>
<evidence type="ECO:0000256" key="1">
    <source>
        <dbReference type="ARBA" id="ARBA00006964"/>
    </source>
</evidence>
<proteinExistence type="inferred from homology"/>
<sequence>MKITVRDVVGSLLISDKPLIDSVDQLLIGCYDEEVRGIATTFAATCEVIEKASNLGVNLLISHEGIYYSHQNNPEWLAADPVCSRKRQIIEQTGIAIYRDHDHCHRQTPDIIMAGLLEALDWENAVAEMLSTSAIVQVAPIKLQQLAAYIKTKLGLHYVRVTGQLSDCCSHIGILVGYRGGGSLAIPLLRDKGVDVIIAGEGPEWETPEYVRDAVHQGGHQALITLGHAESEQPGMQYLAKQLQKQYPQIPVHFLPVDPLFHVL</sequence>
<dbReference type="Proteomes" id="UP001597262">
    <property type="component" value="Unassembled WGS sequence"/>
</dbReference>
<keyword evidence="3" id="KW-0479">Metal-binding</keyword>
<dbReference type="SUPFAM" id="SSF102705">
    <property type="entry name" value="NIF3 (NGG1p interacting factor 3)-like"/>
    <property type="match status" value="1"/>
</dbReference>
<dbReference type="InterPro" id="IPR036069">
    <property type="entry name" value="DUF34/NIF3_sf"/>
</dbReference>
<dbReference type="RefSeq" id="WP_379320324.1">
    <property type="nucleotide sequence ID" value="NZ_JBHTLM010000012.1"/>
</dbReference>
<evidence type="ECO:0000256" key="3">
    <source>
        <dbReference type="ARBA" id="ARBA00022723"/>
    </source>
</evidence>
<evidence type="ECO:0000256" key="2">
    <source>
        <dbReference type="ARBA" id="ARBA00022112"/>
    </source>
</evidence>
<dbReference type="Pfam" id="PF01784">
    <property type="entry name" value="DUF34_NIF3"/>
    <property type="match status" value="1"/>
</dbReference>
<protein>
    <recommendedName>
        <fullName evidence="2">GTP cyclohydrolase 1 type 2 homolog</fullName>
    </recommendedName>
</protein>
<keyword evidence="5" id="KW-1185">Reference proteome</keyword>
<comment type="similarity">
    <text evidence="1">Belongs to the GTP cyclohydrolase I type 2/NIF3 family.</text>
</comment>
<name>A0ABW3RZD6_9BACL</name>
<comment type="caution">
    <text evidence="4">The sequence shown here is derived from an EMBL/GenBank/DDBJ whole genome shotgun (WGS) entry which is preliminary data.</text>
</comment>
<dbReference type="InterPro" id="IPR002678">
    <property type="entry name" value="DUF34/NIF3"/>
</dbReference>
<reference evidence="5" key="1">
    <citation type="journal article" date="2019" name="Int. J. Syst. Evol. Microbiol.">
        <title>The Global Catalogue of Microorganisms (GCM) 10K type strain sequencing project: providing services to taxonomists for standard genome sequencing and annotation.</title>
        <authorList>
            <consortium name="The Broad Institute Genomics Platform"/>
            <consortium name="The Broad Institute Genome Sequencing Center for Infectious Disease"/>
            <person name="Wu L."/>
            <person name="Ma J."/>
        </authorList>
    </citation>
    <scope>NUCLEOTIDE SEQUENCE [LARGE SCALE GENOMIC DNA]</scope>
    <source>
        <strain evidence="5">CCUG 59189</strain>
    </source>
</reference>